<reference evidence="2" key="2">
    <citation type="submission" date="2023-05" db="EMBL/GenBank/DDBJ databases">
        <authorList>
            <consortium name="Lawrence Berkeley National Laboratory"/>
            <person name="Steindorff A."/>
            <person name="Hensen N."/>
            <person name="Bonometti L."/>
            <person name="Westerberg I."/>
            <person name="Brannstrom I.O."/>
            <person name="Guillou S."/>
            <person name="Cros-Aarteil S."/>
            <person name="Calhoun S."/>
            <person name="Haridas S."/>
            <person name="Kuo A."/>
            <person name="Mondo S."/>
            <person name="Pangilinan J."/>
            <person name="Riley R."/>
            <person name="Labutti K."/>
            <person name="Andreopoulos B."/>
            <person name="Lipzen A."/>
            <person name="Chen C."/>
            <person name="Yanf M."/>
            <person name="Daum C."/>
            <person name="Ng V."/>
            <person name="Clum A."/>
            <person name="Ohm R."/>
            <person name="Martin F."/>
            <person name="Silar P."/>
            <person name="Natvig D."/>
            <person name="Lalanne C."/>
            <person name="Gautier V."/>
            <person name="Ament-Velasquez S.L."/>
            <person name="Kruys A."/>
            <person name="Hutchinson M.I."/>
            <person name="Powell A.J."/>
            <person name="Barry K."/>
            <person name="Miller A.N."/>
            <person name="Grigoriev I.V."/>
            <person name="Debuchy R."/>
            <person name="Gladieux P."/>
            <person name="Thoren M.H."/>
            <person name="Johannesson H."/>
        </authorList>
    </citation>
    <scope>NUCLEOTIDE SEQUENCE</scope>
    <source>
        <strain evidence="2">CBS 103.79</strain>
    </source>
</reference>
<dbReference type="EMBL" id="MU855577">
    <property type="protein sequence ID" value="KAK3901464.1"/>
    <property type="molecule type" value="Genomic_DNA"/>
</dbReference>
<gene>
    <name evidence="2" type="ORF">C8A05DRAFT_44879</name>
</gene>
<dbReference type="AlphaFoldDB" id="A0AAN6MJ05"/>
<evidence type="ECO:0000256" key="1">
    <source>
        <dbReference type="SAM" id="MobiDB-lite"/>
    </source>
</evidence>
<comment type="caution">
    <text evidence="2">The sequence shown here is derived from an EMBL/GenBank/DDBJ whole genome shotgun (WGS) entry which is preliminary data.</text>
</comment>
<keyword evidence="3" id="KW-1185">Reference proteome</keyword>
<accession>A0AAN6MJ05</accession>
<dbReference type="SUPFAM" id="SSF56112">
    <property type="entry name" value="Protein kinase-like (PK-like)"/>
    <property type="match status" value="1"/>
</dbReference>
<dbReference type="InterPro" id="IPR011009">
    <property type="entry name" value="Kinase-like_dom_sf"/>
</dbReference>
<evidence type="ECO:0000313" key="2">
    <source>
        <dbReference type="EMBL" id="KAK3901464.1"/>
    </source>
</evidence>
<proteinExistence type="predicted"/>
<evidence type="ECO:0000313" key="3">
    <source>
        <dbReference type="Proteomes" id="UP001303889"/>
    </source>
</evidence>
<name>A0AAN6MJ05_9PEZI</name>
<feature type="region of interest" description="Disordered" evidence="1">
    <location>
        <begin position="304"/>
        <end position="335"/>
    </location>
</feature>
<reference evidence="2" key="1">
    <citation type="journal article" date="2023" name="Mol. Phylogenet. Evol.">
        <title>Genome-scale phylogeny and comparative genomics of the fungal order Sordariales.</title>
        <authorList>
            <person name="Hensen N."/>
            <person name="Bonometti L."/>
            <person name="Westerberg I."/>
            <person name="Brannstrom I.O."/>
            <person name="Guillou S."/>
            <person name="Cros-Aarteil S."/>
            <person name="Calhoun S."/>
            <person name="Haridas S."/>
            <person name="Kuo A."/>
            <person name="Mondo S."/>
            <person name="Pangilinan J."/>
            <person name="Riley R."/>
            <person name="LaButti K."/>
            <person name="Andreopoulos B."/>
            <person name="Lipzen A."/>
            <person name="Chen C."/>
            <person name="Yan M."/>
            <person name="Daum C."/>
            <person name="Ng V."/>
            <person name="Clum A."/>
            <person name="Steindorff A."/>
            <person name="Ohm R.A."/>
            <person name="Martin F."/>
            <person name="Silar P."/>
            <person name="Natvig D.O."/>
            <person name="Lalanne C."/>
            <person name="Gautier V."/>
            <person name="Ament-Velasquez S.L."/>
            <person name="Kruys A."/>
            <person name="Hutchinson M.I."/>
            <person name="Powell A.J."/>
            <person name="Barry K."/>
            <person name="Miller A.N."/>
            <person name="Grigoriev I.V."/>
            <person name="Debuchy R."/>
            <person name="Gladieux P."/>
            <person name="Hiltunen Thoren M."/>
            <person name="Johannesson H."/>
        </authorList>
    </citation>
    <scope>NUCLEOTIDE SEQUENCE</scope>
    <source>
        <strain evidence="2">CBS 103.79</strain>
    </source>
</reference>
<sequence>MAVTTTHSTISPAPYQEGVELRIQKHVPPKPFSRGHGPCPRSNVGLNQDVEFVDRVDFALNNPPLATEPPAQDEHIFTITASKTLRRFHANGSGAHVIYDGVHYPLYVGDNEIDCMTLADADYATEAWAYETMQPVEGVRMILLELIHGETILDKIRKTTVDDVVQQDLLPDQETRLRILKDILDAERSIWWDAEVLHEDLTPRNVMVVVYRFFYEPHCKHDENADPLPDSPIECYWPFPPGSGTLTSPGSPWASWVPPSWLKDPEQAAEWVLETWASPVSGKYAPLTDYFLNHPDHARRSKKLQAALEKLGRRPAKDYSSGLSHRPINPPPTLA</sequence>
<protein>
    <submittedName>
        <fullName evidence="2">Uncharacterized protein</fullName>
    </submittedName>
</protein>
<dbReference type="Proteomes" id="UP001303889">
    <property type="component" value="Unassembled WGS sequence"/>
</dbReference>
<organism evidence="2 3">
    <name type="scientific">Staphylotrichum tortipilum</name>
    <dbReference type="NCBI Taxonomy" id="2831512"/>
    <lineage>
        <taxon>Eukaryota</taxon>
        <taxon>Fungi</taxon>
        <taxon>Dikarya</taxon>
        <taxon>Ascomycota</taxon>
        <taxon>Pezizomycotina</taxon>
        <taxon>Sordariomycetes</taxon>
        <taxon>Sordariomycetidae</taxon>
        <taxon>Sordariales</taxon>
        <taxon>Chaetomiaceae</taxon>
        <taxon>Staphylotrichum</taxon>
    </lineage>
</organism>